<dbReference type="EMBL" id="UINC01144677">
    <property type="protein sequence ID" value="SVD34340.1"/>
    <property type="molecule type" value="Genomic_DNA"/>
</dbReference>
<proteinExistence type="predicted"/>
<dbReference type="SUPFAM" id="SSF141868">
    <property type="entry name" value="EAL domain-like"/>
    <property type="match status" value="1"/>
</dbReference>
<evidence type="ECO:0000259" key="1">
    <source>
        <dbReference type="PROSITE" id="PS50883"/>
    </source>
</evidence>
<evidence type="ECO:0000313" key="2">
    <source>
        <dbReference type="EMBL" id="SVD34340.1"/>
    </source>
</evidence>
<dbReference type="InterPro" id="IPR035919">
    <property type="entry name" value="EAL_sf"/>
</dbReference>
<dbReference type="PROSITE" id="PS50883">
    <property type="entry name" value="EAL"/>
    <property type="match status" value="1"/>
</dbReference>
<dbReference type="AlphaFoldDB" id="A0A382UJH0"/>
<dbReference type="InterPro" id="IPR050706">
    <property type="entry name" value="Cyclic-di-GMP_PDE-like"/>
</dbReference>
<feature type="non-terminal residue" evidence="2">
    <location>
        <position position="1"/>
    </location>
</feature>
<dbReference type="GO" id="GO:0071111">
    <property type="term" value="F:cyclic-guanylate-specific phosphodiesterase activity"/>
    <property type="evidence" value="ECO:0007669"/>
    <property type="project" value="InterPro"/>
</dbReference>
<reference evidence="2" key="1">
    <citation type="submission" date="2018-05" db="EMBL/GenBank/DDBJ databases">
        <authorList>
            <person name="Lanie J.A."/>
            <person name="Ng W.-L."/>
            <person name="Kazmierczak K.M."/>
            <person name="Andrzejewski T.M."/>
            <person name="Davidsen T.M."/>
            <person name="Wayne K.J."/>
            <person name="Tettelin H."/>
            <person name="Glass J.I."/>
            <person name="Rusch D."/>
            <person name="Podicherti R."/>
            <person name="Tsui H.-C.T."/>
            <person name="Winkler M.E."/>
        </authorList>
    </citation>
    <scope>NUCLEOTIDE SEQUENCE</scope>
</reference>
<dbReference type="Gene3D" id="3.20.20.450">
    <property type="entry name" value="EAL domain"/>
    <property type="match status" value="1"/>
</dbReference>
<dbReference type="CDD" id="cd01948">
    <property type="entry name" value="EAL"/>
    <property type="match status" value="1"/>
</dbReference>
<accession>A0A382UJH0</accession>
<gene>
    <name evidence="2" type="ORF">METZ01_LOCUS387194</name>
</gene>
<feature type="domain" description="EAL" evidence="1">
    <location>
        <begin position="1"/>
        <end position="158"/>
    </location>
</feature>
<dbReference type="SMART" id="SM00052">
    <property type="entry name" value="EAL"/>
    <property type="match status" value="1"/>
</dbReference>
<organism evidence="2">
    <name type="scientific">marine metagenome</name>
    <dbReference type="NCBI Taxonomy" id="408172"/>
    <lineage>
        <taxon>unclassified sequences</taxon>
        <taxon>metagenomes</taxon>
        <taxon>ecological metagenomes</taxon>
    </lineage>
</organism>
<name>A0A382UJH0_9ZZZZ</name>
<dbReference type="InterPro" id="IPR001633">
    <property type="entry name" value="EAL_dom"/>
</dbReference>
<protein>
    <recommendedName>
        <fullName evidence="1">EAL domain-containing protein</fullName>
    </recommendedName>
</protein>
<sequence length="158" mass="17764">SGKELEQSAYFERLRECRERHGLLPKDIGLELTENVLIKSDNTILKNLRALRDQGVEISIDDFGTGCSSLSYLKQFPVSHLKIDRSFLRGAPENAYDSALMEAIVNVGHKLDLTIVVEGVETQNQSNYCKSLNIEYVQGFLYSKPISSDAIVKLLNEQ</sequence>
<dbReference type="PANTHER" id="PTHR33121:SF70">
    <property type="entry name" value="SIGNALING PROTEIN YKOW"/>
    <property type="match status" value="1"/>
</dbReference>
<dbReference type="PANTHER" id="PTHR33121">
    <property type="entry name" value="CYCLIC DI-GMP PHOSPHODIESTERASE PDEF"/>
    <property type="match status" value="1"/>
</dbReference>
<dbReference type="Pfam" id="PF00563">
    <property type="entry name" value="EAL"/>
    <property type="match status" value="1"/>
</dbReference>